<keyword evidence="4" id="KW-0862">Zinc</keyword>
<evidence type="ECO:0000256" key="2">
    <source>
        <dbReference type="ARBA" id="ARBA00012925"/>
    </source>
</evidence>
<evidence type="ECO:0000256" key="1">
    <source>
        <dbReference type="ARBA" id="ARBA00010718"/>
    </source>
</evidence>
<keyword evidence="10" id="KW-1185">Reference proteome</keyword>
<sequence length="595" mass="63757">MGETHTATAEAAQDVSQQSEGLKRLKEKHLWNPFAKKEPGHVSPHGDAGTSKEAELHHQEGAGPAGESADPGTSGLSPRSIKAKLHVGSRPLPLSCVKGRPLVKDSKKKHDENAPHEGAEEDEKAGKAGTTAPEASPSSPQQPGQGEPKKRDGSVSSGRNPLALPFRQWAANTNKPKGSGKAGGAKGSGGAWDYESQGADWGTVIDASCTYTRQSPIDINVAMLKRNTESASKDEPEDADCCGGGPQGAGGRSPCSGVNRMLIADGDEMKIKCMLPIEAIKDYELHFRRGMKLEFQPPTKAPGNTKVQPSGGGGKDSNASLSPFGSFLVDQKQYDVVQFHFHQPAEHTFAGERRALELHIVSKHADNDLVVIGVTFESPKEGGEEVESPFLKTILQAVHALKPHMVPPEALAKKGGRGSKLGMAPPNSLDALISIVASNVEAHVDMMHEVHEAAISRRKAAKAKEAKRSGDKESGERGDDSGQQKQPRDEERPSLIPPAHPEHERLPALNLRDALPDGAKVFYRYNGSLTTPPCSEAVLWYVLKDPMPASKSELEALRELFVVPGCNSKGNYRRAQNAEGVACNQETIYVINQDI</sequence>
<reference evidence="9 10" key="1">
    <citation type="journal article" date="2017" name="Int. J. Parasitol.">
        <title>The genome of the protozoan parasite Cystoisospora suis and a reverse vaccinology approach to identify vaccine candidates.</title>
        <authorList>
            <person name="Palmieri N."/>
            <person name="Shrestha A."/>
            <person name="Ruttkowski B."/>
            <person name="Beck T."/>
            <person name="Vogl C."/>
            <person name="Tomley F."/>
            <person name="Blake D.P."/>
            <person name="Joachim A."/>
        </authorList>
    </citation>
    <scope>NUCLEOTIDE SEQUENCE [LARGE SCALE GENOMIC DNA]</scope>
    <source>
        <strain evidence="9 10">Wien I</strain>
    </source>
</reference>
<dbReference type="InterPro" id="IPR001148">
    <property type="entry name" value="CA_dom"/>
</dbReference>
<evidence type="ECO:0000256" key="6">
    <source>
        <dbReference type="ARBA" id="ARBA00048348"/>
    </source>
</evidence>
<keyword evidence="3" id="KW-0479">Metal-binding</keyword>
<dbReference type="Proteomes" id="UP000221165">
    <property type="component" value="Unassembled WGS sequence"/>
</dbReference>
<feature type="domain" description="Alpha-carbonic anhydrase" evidence="8">
    <location>
        <begin position="190"/>
        <end position="595"/>
    </location>
</feature>
<dbReference type="AlphaFoldDB" id="A0A2C6L078"/>
<evidence type="ECO:0000313" key="9">
    <source>
        <dbReference type="EMBL" id="PHJ22557.1"/>
    </source>
</evidence>
<dbReference type="PROSITE" id="PS51144">
    <property type="entry name" value="ALPHA_CA_2"/>
    <property type="match status" value="1"/>
</dbReference>
<feature type="compositionally biased region" description="Basic and acidic residues" evidence="7">
    <location>
        <begin position="102"/>
        <end position="118"/>
    </location>
</feature>
<feature type="compositionally biased region" description="Basic and acidic residues" evidence="7">
    <location>
        <begin position="462"/>
        <end position="493"/>
    </location>
</feature>
<dbReference type="OrthoDB" id="348286at2759"/>
<dbReference type="SMART" id="SM01057">
    <property type="entry name" value="Carb_anhydrase"/>
    <property type="match status" value="1"/>
</dbReference>
<dbReference type="GeneID" id="94427001"/>
<dbReference type="GO" id="GO:0004089">
    <property type="term" value="F:carbonate dehydratase activity"/>
    <property type="evidence" value="ECO:0007669"/>
    <property type="project" value="UniProtKB-EC"/>
</dbReference>
<dbReference type="SUPFAM" id="SSF51069">
    <property type="entry name" value="Carbonic anhydrase"/>
    <property type="match status" value="1"/>
</dbReference>
<feature type="region of interest" description="Disordered" evidence="7">
    <location>
        <begin position="455"/>
        <end position="509"/>
    </location>
</feature>
<proteinExistence type="inferred from homology"/>
<feature type="compositionally biased region" description="Low complexity" evidence="7">
    <location>
        <begin position="127"/>
        <end position="146"/>
    </location>
</feature>
<feature type="compositionally biased region" description="Basic and acidic residues" evidence="7">
    <location>
        <begin position="50"/>
        <end position="60"/>
    </location>
</feature>
<dbReference type="Gene3D" id="3.10.200.10">
    <property type="entry name" value="Alpha carbonic anhydrase"/>
    <property type="match status" value="2"/>
</dbReference>
<dbReference type="PANTHER" id="PTHR18952">
    <property type="entry name" value="CARBONIC ANHYDRASE"/>
    <property type="match status" value="1"/>
</dbReference>
<evidence type="ECO:0000313" key="10">
    <source>
        <dbReference type="Proteomes" id="UP000221165"/>
    </source>
</evidence>
<name>A0A2C6L078_9APIC</name>
<feature type="compositionally biased region" description="Gly residues" evidence="7">
    <location>
        <begin position="180"/>
        <end position="190"/>
    </location>
</feature>
<evidence type="ECO:0000256" key="7">
    <source>
        <dbReference type="SAM" id="MobiDB-lite"/>
    </source>
</evidence>
<protein>
    <recommendedName>
        <fullName evidence="2">carbonic anhydrase</fullName>
        <ecNumber evidence="2">4.2.1.1</ecNumber>
    </recommendedName>
</protein>
<feature type="region of interest" description="Disordered" evidence="7">
    <location>
        <begin position="229"/>
        <end position="250"/>
    </location>
</feature>
<dbReference type="PANTHER" id="PTHR18952:SF265">
    <property type="entry name" value="CARBONIC ANHYDRASE"/>
    <property type="match status" value="1"/>
</dbReference>
<dbReference type="InterPro" id="IPR036398">
    <property type="entry name" value="CA_dom_sf"/>
</dbReference>
<comment type="caution">
    <text evidence="9">The sequence shown here is derived from an EMBL/GenBank/DDBJ whole genome shotgun (WGS) entry which is preliminary data.</text>
</comment>
<evidence type="ECO:0000256" key="4">
    <source>
        <dbReference type="ARBA" id="ARBA00022833"/>
    </source>
</evidence>
<dbReference type="CDD" id="cd00326">
    <property type="entry name" value="alpha_CA"/>
    <property type="match status" value="1"/>
</dbReference>
<gene>
    <name evidence="9" type="ORF">CSUI_003594</name>
</gene>
<comment type="catalytic activity">
    <reaction evidence="6">
        <text>hydrogencarbonate + H(+) = CO2 + H2O</text>
        <dbReference type="Rhea" id="RHEA:10748"/>
        <dbReference type="ChEBI" id="CHEBI:15377"/>
        <dbReference type="ChEBI" id="CHEBI:15378"/>
        <dbReference type="ChEBI" id="CHEBI:16526"/>
        <dbReference type="ChEBI" id="CHEBI:17544"/>
        <dbReference type="EC" id="4.2.1.1"/>
    </reaction>
</comment>
<evidence type="ECO:0000256" key="5">
    <source>
        <dbReference type="ARBA" id="ARBA00023239"/>
    </source>
</evidence>
<dbReference type="EC" id="4.2.1.1" evidence="2"/>
<feature type="compositionally biased region" description="Basic and acidic residues" evidence="7">
    <location>
        <begin position="21"/>
        <end position="40"/>
    </location>
</feature>
<evidence type="ECO:0000256" key="3">
    <source>
        <dbReference type="ARBA" id="ARBA00022723"/>
    </source>
</evidence>
<evidence type="ECO:0000259" key="8">
    <source>
        <dbReference type="PROSITE" id="PS51144"/>
    </source>
</evidence>
<comment type="similarity">
    <text evidence="1">Belongs to the alpha-carbonic anhydrase family.</text>
</comment>
<keyword evidence="5" id="KW-0456">Lyase</keyword>
<organism evidence="9 10">
    <name type="scientific">Cystoisospora suis</name>
    <dbReference type="NCBI Taxonomy" id="483139"/>
    <lineage>
        <taxon>Eukaryota</taxon>
        <taxon>Sar</taxon>
        <taxon>Alveolata</taxon>
        <taxon>Apicomplexa</taxon>
        <taxon>Conoidasida</taxon>
        <taxon>Coccidia</taxon>
        <taxon>Eucoccidiorida</taxon>
        <taxon>Eimeriorina</taxon>
        <taxon>Sarcocystidae</taxon>
        <taxon>Cystoisospora</taxon>
    </lineage>
</organism>
<dbReference type="RefSeq" id="XP_067924234.1">
    <property type="nucleotide sequence ID" value="XM_068063790.1"/>
</dbReference>
<dbReference type="VEuPathDB" id="ToxoDB:CSUI_003594"/>
<dbReference type="GO" id="GO:0008270">
    <property type="term" value="F:zinc ion binding"/>
    <property type="evidence" value="ECO:0007669"/>
    <property type="project" value="InterPro"/>
</dbReference>
<accession>A0A2C6L078</accession>
<dbReference type="Pfam" id="PF00194">
    <property type="entry name" value="Carb_anhydrase"/>
    <property type="match status" value="1"/>
</dbReference>
<dbReference type="InterPro" id="IPR023561">
    <property type="entry name" value="Carbonic_anhydrase_a-class"/>
</dbReference>
<feature type="region of interest" description="Disordered" evidence="7">
    <location>
        <begin position="294"/>
        <end position="319"/>
    </location>
</feature>
<feature type="region of interest" description="Disordered" evidence="7">
    <location>
        <begin position="1"/>
        <end position="190"/>
    </location>
</feature>
<dbReference type="EMBL" id="MIGC01001631">
    <property type="protein sequence ID" value="PHJ22557.1"/>
    <property type="molecule type" value="Genomic_DNA"/>
</dbReference>